<evidence type="ECO:0000313" key="8">
    <source>
        <dbReference type="EMBL" id="PMD59617.1"/>
    </source>
</evidence>
<dbReference type="PANTHER" id="PTHR33048">
    <property type="entry name" value="PTH11-LIKE INTEGRAL MEMBRANE PROTEIN (AFU_ORTHOLOGUE AFUA_5G11245)"/>
    <property type="match status" value="1"/>
</dbReference>
<dbReference type="InParanoid" id="A0A2J6T9B8"/>
<proteinExistence type="inferred from homology"/>
<keyword evidence="9" id="KW-1185">Reference proteome</keyword>
<feature type="transmembrane region" description="Helical" evidence="6">
    <location>
        <begin position="49"/>
        <end position="74"/>
    </location>
</feature>
<dbReference type="Proteomes" id="UP000235371">
    <property type="component" value="Unassembled WGS sequence"/>
</dbReference>
<dbReference type="GeneID" id="36582944"/>
<evidence type="ECO:0000256" key="6">
    <source>
        <dbReference type="SAM" id="Phobius"/>
    </source>
</evidence>
<keyword evidence="4 6" id="KW-0472">Membrane</keyword>
<dbReference type="InterPro" id="IPR052337">
    <property type="entry name" value="SAT4-like"/>
</dbReference>
<evidence type="ECO:0000256" key="5">
    <source>
        <dbReference type="ARBA" id="ARBA00038359"/>
    </source>
</evidence>
<dbReference type="STRING" id="1095630.A0A2J6T9B8"/>
<dbReference type="AlphaFoldDB" id="A0A2J6T9B8"/>
<feature type="transmembrane region" description="Helical" evidence="6">
    <location>
        <begin position="216"/>
        <end position="233"/>
    </location>
</feature>
<dbReference type="RefSeq" id="XP_024736521.1">
    <property type="nucleotide sequence ID" value="XM_024874864.1"/>
</dbReference>
<sequence>MTSLVRPNQSSLGATALAVTWAECGLGTVAFALRVYTNGWITKRWKSDFWWCLTTYLLAIFATVFLTILVSYGLGEHLATLLADSPQTIVKNELYQWIFTTFVTIAISTGKLATISLILQIEGSAVHGTRRWVLWIFAGSNVVVNVIVLPIIWVQCTPTAKLWDESIPGSCTGRARNQMYGYFQGSFGAFLDLAIAIYPIFIFWNPKMQLHVKIGLMTLFGFGVVAAVCASIKTRELSTLTATSDITFQLASLNIWAATEMWVIFIVACIPAIRPFFVKVFHIVYASGSIGAGYIQRSDTNTRLSGTGAVRSRAFASATKTSKGMNLRNDSEENILPNQQGIMMTNHFSVKYDLNDAGKKNLSRTHFEGV</sequence>
<protein>
    <recommendedName>
        <fullName evidence="7">Rhodopsin domain-containing protein</fullName>
    </recommendedName>
</protein>
<evidence type="ECO:0000256" key="1">
    <source>
        <dbReference type="ARBA" id="ARBA00004141"/>
    </source>
</evidence>
<evidence type="ECO:0000256" key="2">
    <source>
        <dbReference type="ARBA" id="ARBA00022692"/>
    </source>
</evidence>
<keyword evidence="2 6" id="KW-0812">Transmembrane</keyword>
<reference evidence="8 9" key="1">
    <citation type="submission" date="2016-04" db="EMBL/GenBank/DDBJ databases">
        <title>A degradative enzymes factory behind the ericoid mycorrhizal symbiosis.</title>
        <authorList>
            <consortium name="DOE Joint Genome Institute"/>
            <person name="Martino E."/>
            <person name="Morin E."/>
            <person name="Grelet G."/>
            <person name="Kuo A."/>
            <person name="Kohler A."/>
            <person name="Daghino S."/>
            <person name="Barry K."/>
            <person name="Choi C."/>
            <person name="Cichocki N."/>
            <person name="Clum A."/>
            <person name="Copeland A."/>
            <person name="Hainaut M."/>
            <person name="Haridas S."/>
            <person name="Labutti K."/>
            <person name="Lindquist E."/>
            <person name="Lipzen A."/>
            <person name="Khouja H.-R."/>
            <person name="Murat C."/>
            <person name="Ohm R."/>
            <person name="Olson A."/>
            <person name="Spatafora J."/>
            <person name="Veneault-Fourrey C."/>
            <person name="Henrissat B."/>
            <person name="Grigoriev I."/>
            <person name="Martin F."/>
            <person name="Perotto S."/>
        </authorList>
    </citation>
    <scope>NUCLEOTIDE SEQUENCE [LARGE SCALE GENOMIC DNA]</scope>
    <source>
        <strain evidence="8 9">E</strain>
    </source>
</reference>
<evidence type="ECO:0000256" key="4">
    <source>
        <dbReference type="ARBA" id="ARBA00023136"/>
    </source>
</evidence>
<dbReference type="InterPro" id="IPR049326">
    <property type="entry name" value="Rhodopsin_dom_fungi"/>
</dbReference>
<keyword evidence="3 6" id="KW-1133">Transmembrane helix</keyword>
<feature type="transmembrane region" description="Helical" evidence="6">
    <location>
        <begin position="94"/>
        <end position="120"/>
    </location>
</feature>
<evidence type="ECO:0000256" key="3">
    <source>
        <dbReference type="ARBA" id="ARBA00022989"/>
    </source>
</evidence>
<dbReference type="Pfam" id="PF20684">
    <property type="entry name" value="Fung_rhodopsin"/>
    <property type="match status" value="1"/>
</dbReference>
<gene>
    <name evidence="8" type="ORF">K444DRAFT_530023</name>
</gene>
<comment type="similarity">
    <text evidence="5">Belongs to the SAT4 family.</text>
</comment>
<feature type="transmembrane region" description="Helical" evidence="6">
    <location>
        <begin position="182"/>
        <end position="204"/>
    </location>
</feature>
<dbReference type="EMBL" id="KZ613813">
    <property type="protein sequence ID" value="PMD59617.1"/>
    <property type="molecule type" value="Genomic_DNA"/>
</dbReference>
<feature type="transmembrane region" description="Helical" evidence="6">
    <location>
        <begin position="253"/>
        <end position="273"/>
    </location>
</feature>
<organism evidence="8 9">
    <name type="scientific">Hyaloscypha bicolor E</name>
    <dbReference type="NCBI Taxonomy" id="1095630"/>
    <lineage>
        <taxon>Eukaryota</taxon>
        <taxon>Fungi</taxon>
        <taxon>Dikarya</taxon>
        <taxon>Ascomycota</taxon>
        <taxon>Pezizomycotina</taxon>
        <taxon>Leotiomycetes</taxon>
        <taxon>Helotiales</taxon>
        <taxon>Hyaloscyphaceae</taxon>
        <taxon>Hyaloscypha</taxon>
        <taxon>Hyaloscypha bicolor</taxon>
    </lineage>
</organism>
<evidence type="ECO:0000313" key="9">
    <source>
        <dbReference type="Proteomes" id="UP000235371"/>
    </source>
</evidence>
<comment type="subcellular location">
    <subcellularLocation>
        <location evidence="1">Membrane</location>
        <topology evidence="1">Multi-pass membrane protein</topology>
    </subcellularLocation>
</comment>
<evidence type="ECO:0000259" key="7">
    <source>
        <dbReference type="Pfam" id="PF20684"/>
    </source>
</evidence>
<feature type="domain" description="Rhodopsin" evidence="7">
    <location>
        <begin position="33"/>
        <end position="278"/>
    </location>
</feature>
<feature type="transmembrane region" description="Helical" evidence="6">
    <location>
        <begin position="132"/>
        <end position="153"/>
    </location>
</feature>
<dbReference type="OrthoDB" id="5429740at2759"/>
<dbReference type="PANTHER" id="PTHR33048:SF165">
    <property type="entry name" value="INTEGRAL MEMBRANE PROTEIN"/>
    <property type="match status" value="1"/>
</dbReference>
<accession>A0A2J6T9B8</accession>
<name>A0A2J6T9B8_9HELO</name>
<dbReference type="GO" id="GO:0016020">
    <property type="term" value="C:membrane"/>
    <property type="evidence" value="ECO:0007669"/>
    <property type="project" value="UniProtKB-SubCell"/>
</dbReference>
<feature type="transmembrane region" description="Helical" evidence="6">
    <location>
        <begin position="12"/>
        <end position="37"/>
    </location>
</feature>